<dbReference type="AlphaFoldDB" id="A0A8C6HLD6"/>
<sequence length="120" mass="13397">MMLVYSMEDEQETRPSPRALWTKEVPIKCSHLHSVFLSDWKCAQRLEPRTGQLGQTLLASPRDSPVSASVEPGLKHVPPHLSFLQGGGIHLFMNPSQLEDPSDAKMFWGSRESSLNLSPT</sequence>
<protein>
    <submittedName>
        <fullName evidence="2">Uncharacterized protein</fullName>
    </submittedName>
</protein>
<proteinExistence type="predicted"/>
<reference evidence="2" key="1">
    <citation type="submission" date="2025-08" db="UniProtKB">
        <authorList>
            <consortium name="Ensembl"/>
        </authorList>
    </citation>
    <scope>IDENTIFICATION</scope>
</reference>
<evidence type="ECO:0000313" key="2">
    <source>
        <dbReference type="Ensembl" id="ENSMSIP00000023206.1"/>
    </source>
</evidence>
<feature type="region of interest" description="Disordered" evidence="1">
    <location>
        <begin position="53"/>
        <end position="72"/>
    </location>
</feature>
<evidence type="ECO:0000256" key="1">
    <source>
        <dbReference type="SAM" id="MobiDB-lite"/>
    </source>
</evidence>
<accession>A0A8C6HLD6</accession>
<keyword evidence="3" id="KW-1185">Reference proteome</keyword>
<dbReference type="Proteomes" id="UP000694415">
    <property type="component" value="Unplaced"/>
</dbReference>
<dbReference type="Ensembl" id="ENSMSIT00000029284.1">
    <property type="protein sequence ID" value="ENSMSIP00000023206.1"/>
    <property type="gene ID" value="ENSMSIG00000019720.1"/>
</dbReference>
<evidence type="ECO:0000313" key="3">
    <source>
        <dbReference type="Proteomes" id="UP000694415"/>
    </source>
</evidence>
<reference evidence="2" key="2">
    <citation type="submission" date="2025-09" db="UniProtKB">
        <authorList>
            <consortium name="Ensembl"/>
        </authorList>
    </citation>
    <scope>IDENTIFICATION</scope>
</reference>
<organism evidence="2 3">
    <name type="scientific">Mus spicilegus</name>
    <name type="common">Mound-building mouse</name>
    <dbReference type="NCBI Taxonomy" id="10103"/>
    <lineage>
        <taxon>Eukaryota</taxon>
        <taxon>Metazoa</taxon>
        <taxon>Chordata</taxon>
        <taxon>Craniata</taxon>
        <taxon>Vertebrata</taxon>
        <taxon>Euteleostomi</taxon>
        <taxon>Mammalia</taxon>
        <taxon>Eutheria</taxon>
        <taxon>Euarchontoglires</taxon>
        <taxon>Glires</taxon>
        <taxon>Rodentia</taxon>
        <taxon>Myomorpha</taxon>
        <taxon>Muroidea</taxon>
        <taxon>Muridae</taxon>
        <taxon>Murinae</taxon>
        <taxon>Mus</taxon>
        <taxon>Mus</taxon>
    </lineage>
</organism>
<name>A0A8C6HLD6_MUSSI</name>